<dbReference type="AlphaFoldDB" id="E5AT05"/>
<dbReference type="InterPro" id="IPR037026">
    <property type="entry name" value="Vgr_OB-fold_dom_sf"/>
</dbReference>
<proteinExistence type="predicted"/>
<dbReference type="SUPFAM" id="SSF69255">
    <property type="entry name" value="gp5 N-terminal domain-like"/>
    <property type="match status" value="1"/>
</dbReference>
<protein>
    <submittedName>
        <fullName evidence="2">VgrG protein</fullName>
    </submittedName>
</protein>
<sequence>MMALPFASKKFDIQVQGQPLSKLGLTVIEAEVQYTVNRIPMARLTCRVDIEDPANSWASLSQIDKAWRPAHAVKISYTDETGTRVPIFDGMVARPLNPSYVQRQLTCQLEVVHELQKMANSHRSQVLTQKGEKLTDAQALQKLFKEHGIKVKKVDGMTVSHAQLIQWSCSDWAWLMSRISAYPVWLIGAPEQSVSILKPDIGQAPQGLVLKAAKQNAGIELRDMKYRRDSRRLPSQLSVNYWDVAQQKSRSVKAKSPAVGSGVFKPLTYAASDAMHWTLNAGLPLSETEAQSFADARLLGCQLAGTQAEFTVDWSEATAKLAPGQTLELSGYGTFDGKGLIAEVRHQWIGAGQGKTIVTTGRPNAVIGLQVPEIDAPLMPRVQGMAPGVVVKPGREKDPTGWGCMAVRVPGLGGTPGQEPPVWVRPGMAYASKGSGLCLYPEADDEVMLAFLSDDPRFPVIVSAVHNPKNKAPFEPSEKNEQKGLVLAKDGKTQFQWLFDIKDGGTLTLEAQKTALVLSKASLRLHGEEAFALDAKKITVEAKEGLTLKNGQSEMKMGGTSLSAKSQTLSLQGSAKADLKGGQVNLG</sequence>
<dbReference type="Pfam" id="PF04717">
    <property type="entry name" value="Phage_base_V"/>
    <property type="match status" value="1"/>
</dbReference>
<evidence type="ECO:0000313" key="2">
    <source>
        <dbReference type="EMBL" id="CBW73549.1"/>
    </source>
</evidence>
<reference evidence="2 3" key="1">
    <citation type="journal article" date="2011" name="J. Bacteriol.">
        <title>Complete genome sequence of Burkholderia rhizoxinica, an endosymbiont of Rhizopus microsporus.</title>
        <authorList>
            <person name="Lackner G."/>
            <person name="Moebius N."/>
            <person name="Partida-Martinez L."/>
            <person name="Hertweck C."/>
        </authorList>
    </citation>
    <scope>NUCLEOTIDE SEQUENCE [LARGE SCALE GENOMIC DNA]</scope>
    <source>
        <strain evidence="3">DSM 19002 / CIP 109453 / HKI 454</strain>
    </source>
</reference>
<dbReference type="eggNOG" id="COG3501">
    <property type="taxonomic scope" value="Bacteria"/>
</dbReference>
<dbReference type="KEGG" id="brh:RBRH_02916"/>
<dbReference type="SUPFAM" id="SSF69279">
    <property type="entry name" value="Phage tail proteins"/>
    <property type="match status" value="1"/>
</dbReference>
<dbReference type="InterPro" id="IPR006531">
    <property type="entry name" value="Gp5/Vgr_OB"/>
</dbReference>
<name>E5AT05_MYCRK</name>
<gene>
    <name evidence="2" type="ordered locus">RBRH_02916</name>
</gene>
<dbReference type="Gene3D" id="2.40.50.230">
    <property type="entry name" value="Gp5 N-terminal domain"/>
    <property type="match status" value="1"/>
</dbReference>
<accession>E5AT05</accession>
<dbReference type="HOGENOM" id="CLU_455533_0_0_4"/>
<feature type="domain" description="Gp5/Type VI secretion system Vgr protein OB-fold" evidence="1">
    <location>
        <begin position="388"/>
        <end position="465"/>
    </location>
</feature>
<dbReference type="STRING" id="882378.RBRH_02916"/>
<organism evidence="2 3">
    <name type="scientific">Mycetohabitans rhizoxinica (strain DSM 19002 / CIP 109453 / HKI 454)</name>
    <name type="common">Paraburkholderia rhizoxinica</name>
    <dbReference type="NCBI Taxonomy" id="882378"/>
    <lineage>
        <taxon>Bacteria</taxon>
        <taxon>Pseudomonadati</taxon>
        <taxon>Pseudomonadota</taxon>
        <taxon>Betaproteobacteria</taxon>
        <taxon>Burkholderiales</taxon>
        <taxon>Burkholderiaceae</taxon>
        <taxon>Mycetohabitans</taxon>
    </lineage>
</organism>
<dbReference type="Proteomes" id="UP000007437">
    <property type="component" value="Chromosome"/>
</dbReference>
<evidence type="ECO:0000313" key="3">
    <source>
        <dbReference type="Proteomes" id="UP000007437"/>
    </source>
</evidence>
<dbReference type="EMBL" id="FR687359">
    <property type="protein sequence ID" value="CBW73549.1"/>
    <property type="molecule type" value="Genomic_DNA"/>
</dbReference>
<evidence type="ECO:0000259" key="1">
    <source>
        <dbReference type="Pfam" id="PF04717"/>
    </source>
</evidence>